<reference evidence="1 2" key="1">
    <citation type="journal article" date="2015" name="Genome Announc.">
        <title>Complete Genome Sequence of Methylobacterium aquaticum Strain 22A, Isolated from Racomitrium japonicum Moss.</title>
        <authorList>
            <person name="Tani A."/>
            <person name="Ogura Y."/>
            <person name="Hayashi T."/>
            <person name="Kimbara K."/>
        </authorList>
    </citation>
    <scope>NUCLEOTIDE SEQUENCE [LARGE SCALE GENOMIC DNA]</scope>
    <source>
        <strain evidence="1 2">MA-22A</strain>
        <plasmid evidence="2">Plasmid pMaq22A_1p DNA</plasmid>
    </source>
</reference>
<dbReference type="Proteomes" id="UP000061432">
    <property type="component" value="Plasmid pMaq22A_1p"/>
</dbReference>
<geneLocation type="plasmid" evidence="2">
    <name>pMaq22A_1p DNA</name>
</geneLocation>
<accession>A0A0C6FQ40</accession>
<protein>
    <submittedName>
        <fullName evidence="1">Uncharacterized protein</fullName>
    </submittedName>
</protein>
<name>A0A0C6FQ40_9HYPH</name>
<reference evidence="2" key="2">
    <citation type="submission" date="2015-01" db="EMBL/GenBank/DDBJ databases">
        <title>Complete genome sequence of Methylobacterium aquaticum strain 22A.</title>
        <authorList>
            <person name="Tani A."/>
            <person name="Ogura Y."/>
            <person name="Hayashi T."/>
        </authorList>
    </citation>
    <scope>NUCLEOTIDE SEQUENCE [LARGE SCALE GENOMIC DNA]</scope>
    <source>
        <strain evidence="2">MA-22A</strain>
        <plasmid evidence="2">Plasmid pMaq22A_1p DNA</plasmid>
    </source>
</reference>
<dbReference type="AlphaFoldDB" id="A0A0C6FQ40"/>
<gene>
    <name evidence="1" type="ORF">Maq22A_1p34740</name>
</gene>
<dbReference type="PATRIC" id="fig|270351.10.peg.6253"/>
<dbReference type="KEGG" id="maqu:Maq22A_1p34740"/>
<dbReference type="EMBL" id="AP014705">
    <property type="protein sequence ID" value="BAQ49207.1"/>
    <property type="molecule type" value="Genomic_DNA"/>
</dbReference>
<organism evidence="1 2">
    <name type="scientific">Methylobacterium aquaticum</name>
    <dbReference type="NCBI Taxonomy" id="270351"/>
    <lineage>
        <taxon>Bacteria</taxon>
        <taxon>Pseudomonadati</taxon>
        <taxon>Pseudomonadota</taxon>
        <taxon>Alphaproteobacteria</taxon>
        <taxon>Hyphomicrobiales</taxon>
        <taxon>Methylobacteriaceae</taxon>
        <taxon>Methylobacterium</taxon>
    </lineage>
</organism>
<proteinExistence type="predicted"/>
<sequence>MALQDTLAAGIAANDMHAVECARVAQLADRNGARGFAVALRELGRMHRVEMLELTTALAILKAEFSVSKPEP</sequence>
<keyword evidence="1" id="KW-0614">Plasmid</keyword>
<evidence type="ECO:0000313" key="1">
    <source>
        <dbReference type="EMBL" id="BAQ49207.1"/>
    </source>
</evidence>
<evidence type="ECO:0000313" key="2">
    <source>
        <dbReference type="Proteomes" id="UP000061432"/>
    </source>
</evidence>